<dbReference type="HOGENOM" id="CLU_1657039_0_0_11"/>
<dbReference type="eggNOG" id="COG0779">
    <property type="taxonomic scope" value="Bacteria"/>
</dbReference>
<feature type="region of interest" description="Disordered" evidence="2">
    <location>
        <begin position="138"/>
        <end position="159"/>
    </location>
</feature>
<reference evidence="3 4" key="1">
    <citation type="journal article" date="2009" name="Stand. Genomic Sci.">
        <title>Complete genome sequence of Acidimicrobium ferrooxidans type strain (ICP).</title>
        <authorList>
            <person name="Clum A."/>
            <person name="Nolan M."/>
            <person name="Lang E."/>
            <person name="Glavina Del Rio T."/>
            <person name="Tice H."/>
            <person name="Copeland A."/>
            <person name="Cheng J.F."/>
            <person name="Lucas S."/>
            <person name="Chen F."/>
            <person name="Bruce D."/>
            <person name="Goodwin L."/>
            <person name="Pitluck S."/>
            <person name="Ivanova N."/>
            <person name="Mavrommatis K."/>
            <person name="Mikhailova N."/>
            <person name="Pati A."/>
            <person name="Chen A."/>
            <person name="Palaniappan K."/>
            <person name="Goker M."/>
            <person name="Spring S."/>
            <person name="Land M."/>
            <person name="Hauser L."/>
            <person name="Chang Y.J."/>
            <person name="Jeffries C.C."/>
            <person name="Chain P."/>
            <person name="Bristow J."/>
            <person name="Eisen J.A."/>
            <person name="Markowitz V."/>
            <person name="Hugenholtz P."/>
            <person name="Kyrpides N.C."/>
            <person name="Klenk H.P."/>
            <person name="Lapidus A."/>
        </authorList>
    </citation>
    <scope>NUCLEOTIDE SEQUENCE [LARGE SCALE GENOMIC DNA]</scope>
    <source>
        <strain evidence="4">DSM 10331 / JCM 15462 / NBRC 103882 / ICP</strain>
    </source>
</reference>
<dbReference type="HAMAP" id="MF_01077">
    <property type="entry name" value="RimP"/>
    <property type="match status" value="1"/>
</dbReference>
<proteinExistence type="inferred from homology"/>
<keyword evidence="1" id="KW-0963">Cytoplasm</keyword>
<dbReference type="OrthoDB" id="9805006at2"/>
<evidence type="ECO:0000313" key="3">
    <source>
        <dbReference type="EMBL" id="ACU53589.1"/>
    </source>
</evidence>
<evidence type="ECO:0000313" key="4">
    <source>
        <dbReference type="Proteomes" id="UP000000771"/>
    </source>
</evidence>
<name>C7LXY1_ACIFD</name>
<evidence type="ECO:0000256" key="2">
    <source>
        <dbReference type="SAM" id="MobiDB-lite"/>
    </source>
</evidence>
<dbReference type="Proteomes" id="UP000000771">
    <property type="component" value="Chromosome"/>
</dbReference>
<comment type="function">
    <text evidence="1">Required for maturation of 30S ribosomal subunits.</text>
</comment>
<dbReference type="InterPro" id="IPR003728">
    <property type="entry name" value="Ribosome_maturation_RimP"/>
</dbReference>
<comment type="subcellular location">
    <subcellularLocation>
        <location evidence="1">Cytoplasm</location>
    </subcellularLocation>
</comment>
<keyword evidence="1" id="KW-0690">Ribosome biogenesis</keyword>
<accession>C7LXY1</accession>
<dbReference type="KEGG" id="afo:Afer_0635"/>
<sequence length="159" mass="17073">MADSHALWTALDERLAGAALQVADLVVRPGSVAVFVEHDDASAPSLDELEQVSRDVVTVVRSELGDVAVEVSSPGLERRLRRIEQARAVLGRSVAIRREGGRLGGVLVGVEGDELIVEVDGEPQRIAWGEVREAQTTWSLGTDGADELDPERSGRNDGR</sequence>
<comment type="similarity">
    <text evidence="1">Belongs to the RimP family.</text>
</comment>
<feature type="compositionally biased region" description="Basic and acidic residues" evidence="2">
    <location>
        <begin position="150"/>
        <end position="159"/>
    </location>
</feature>
<keyword evidence="4" id="KW-1185">Reference proteome</keyword>
<dbReference type="STRING" id="525909.Afer_0635"/>
<dbReference type="GO" id="GO:0005737">
    <property type="term" value="C:cytoplasm"/>
    <property type="evidence" value="ECO:0007669"/>
    <property type="project" value="UniProtKB-SubCell"/>
</dbReference>
<dbReference type="EMBL" id="CP001631">
    <property type="protein sequence ID" value="ACU53589.1"/>
    <property type="molecule type" value="Genomic_DNA"/>
</dbReference>
<dbReference type="GO" id="GO:0042274">
    <property type="term" value="P:ribosomal small subunit biogenesis"/>
    <property type="evidence" value="ECO:0007669"/>
    <property type="project" value="UniProtKB-UniRule"/>
</dbReference>
<organism evidence="3 4">
    <name type="scientific">Acidimicrobium ferrooxidans (strain DSM 10331 / JCM 15462 / NBRC 103882 / ICP)</name>
    <dbReference type="NCBI Taxonomy" id="525909"/>
    <lineage>
        <taxon>Bacteria</taxon>
        <taxon>Bacillati</taxon>
        <taxon>Actinomycetota</taxon>
        <taxon>Acidimicrobiia</taxon>
        <taxon>Acidimicrobiales</taxon>
        <taxon>Acidimicrobiaceae</taxon>
        <taxon>Acidimicrobium</taxon>
    </lineage>
</organism>
<protein>
    <recommendedName>
        <fullName evidence="1">Ribosome maturation factor RimP</fullName>
    </recommendedName>
</protein>
<evidence type="ECO:0000256" key="1">
    <source>
        <dbReference type="HAMAP-Rule" id="MF_01077"/>
    </source>
</evidence>
<gene>
    <name evidence="1" type="primary">rimP</name>
    <name evidence="3" type="ordered locus">Afer_0635</name>
</gene>
<dbReference type="AlphaFoldDB" id="C7LXY1"/>
<dbReference type="RefSeq" id="WP_015798084.1">
    <property type="nucleotide sequence ID" value="NC_013124.1"/>
</dbReference>